<dbReference type="PANTHER" id="PTHR36152:SF5">
    <property type="entry name" value="PROTEIN HCP1"/>
    <property type="match status" value="1"/>
</dbReference>
<protein>
    <recommendedName>
        <fullName evidence="3">Major exported protein</fullName>
    </recommendedName>
</protein>
<dbReference type="RefSeq" id="WP_068130778.1">
    <property type="nucleotide sequence ID" value="NZ_CP042914.1"/>
</dbReference>
<dbReference type="KEGG" id="rul:UC8_26170"/>
<dbReference type="InterPro" id="IPR008514">
    <property type="entry name" value="T6SS_Hcp"/>
</dbReference>
<proteinExistence type="predicted"/>
<gene>
    <name evidence="1" type="ORF">UC8_26170</name>
</gene>
<dbReference type="Proteomes" id="UP000325286">
    <property type="component" value="Chromosome"/>
</dbReference>
<dbReference type="PANTHER" id="PTHR36152">
    <property type="entry name" value="CYTOPLASMIC PROTEIN-RELATED"/>
    <property type="match status" value="1"/>
</dbReference>
<dbReference type="SUPFAM" id="SSF141452">
    <property type="entry name" value="Hcp1-like"/>
    <property type="match status" value="1"/>
</dbReference>
<sequence>MAVDYYLKIDGIKGESEDDKHKDEIEIIDFEWSEQQNSNFAQGGGGGGGKVKMENFKFRTFLNSASPALMQSCAEGKHIKDATFTCRKAGGGQKDYYKVTMEEIIVASCRISGGNGDIQEGGYVEGHPVEEITLNFGKIKWEYHPQKADGSLNSAKTGGYDLKKNKRV</sequence>
<dbReference type="AlphaFoldDB" id="A0A5B9R2U2"/>
<name>A0A5B9R2U2_9BACT</name>
<keyword evidence="2" id="KW-1185">Reference proteome</keyword>
<evidence type="ECO:0000313" key="2">
    <source>
        <dbReference type="Proteomes" id="UP000325286"/>
    </source>
</evidence>
<accession>A0A5B9R2U2</accession>
<dbReference type="OrthoDB" id="4865570at2"/>
<dbReference type="EMBL" id="CP042914">
    <property type="protein sequence ID" value="QEG40601.1"/>
    <property type="molecule type" value="Genomic_DNA"/>
</dbReference>
<dbReference type="InterPro" id="IPR053165">
    <property type="entry name" value="HSI-I_assembly_Hcp1"/>
</dbReference>
<dbReference type="NCBIfam" id="TIGR03344">
    <property type="entry name" value="VI_effect_Hcp1"/>
    <property type="match status" value="1"/>
</dbReference>
<organism evidence="1 2">
    <name type="scientific">Roseimaritima ulvae</name>
    <dbReference type="NCBI Taxonomy" id="980254"/>
    <lineage>
        <taxon>Bacteria</taxon>
        <taxon>Pseudomonadati</taxon>
        <taxon>Planctomycetota</taxon>
        <taxon>Planctomycetia</taxon>
        <taxon>Pirellulales</taxon>
        <taxon>Pirellulaceae</taxon>
        <taxon>Roseimaritima</taxon>
    </lineage>
</organism>
<evidence type="ECO:0000313" key="1">
    <source>
        <dbReference type="EMBL" id="QEG40601.1"/>
    </source>
</evidence>
<reference evidence="1 2" key="1">
    <citation type="submission" date="2019-08" db="EMBL/GenBank/DDBJ databases">
        <title>Deep-cultivation of Planctomycetes and their phenomic and genomic characterization uncovers novel biology.</title>
        <authorList>
            <person name="Wiegand S."/>
            <person name="Jogler M."/>
            <person name="Boedeker C."/>
            <person name="Pinto D."/>
            <person name="Vollmers J."/>
            <person name="Rivas-Marin E."/>
            <person name="Kohn T."/>
            <person name="Peeters S.H."/>
            <person name="Heuer A."/>
            <person name="Rast P."/>
            <person name="Oberbeckmann S."/>
            <person name="Bunk B."/>
            <person name="Jeske O."/>
            <person name="Meyerdierks A."/>
            <person name="Storesund J.E."/>
            <person name="Kallscheuer N."/>
            <person name="Luecker S."/>
            <person name="Lage O.M."/>
            <person name="Pohl T."/>
            <person name="Merkel B.J."/>
            <person name="Hornburger P."/>
            <person name="Mueller R.-W."/>
            <person name="Bruemmer F."/>
            <person name="Labrenz M."/>
            <person name="Spormann A.M."/>
            <person name="Op den Camp H."/>
            <person name="Overmann J."/>
            <person name="Amann R."/>
            <person name="Jetten M.S.M."/>
            <person name="Mascher T."/>
            <person name="Medema M.H."/>
            <person name="Devos D.P."/>
            <person name="Kaster A.-K."/>
            <person name="Ovreas L."/>
            <person name="Rohde M."/>
            <person name="Galperin M.Y."/>
            <person name="Jogler C."/>
        </authorList>
    </citation>
    <scope>NUCLEOTIDE SEQUENCE [LARGE SCALE GENOMIC DNA]</scope>
    <source>
        <strain evidence="1 2">UC8</strain>
    </source>
</reference>
<dbReference type="Gene3D" id="2.30.110.20">
    <property type="entry name" value="Hcp1-like"/>
    <property type="match status" value="1"/>
</dbReference>
<evidence type="ECO:0008006" key="3">
    <source>
        <dbReference type="Google" id="ProtNLM"/>
    </source>
</evidence>
<dbReference type="Pfam" id="PF05638">
    <property type="entry name" value="T6SS_HCP"/>
    <property type="match status" value="1"/>
</dbReference>
<dbReference type="InterPro" id="IPR036624">
    <property type="entry name" value="Hcp1-lik_sf"/>
</dbReference>